<dbReference type="PANTHER" id="PTHR43031">
    <property type="entry name" value="FAD-DEPENDENT OXIDOREDUCTASE"/>
    <property type="match status" value="1"/>
</dbReference>
<sequence>MEIISANTLEKMIQENADITIIDVRTDEEIAEGMIPNAKHHNVFSPDFMSEIEAYDPNKAYVMICRSGARSGQACMQMMGAGFQKIYNLEGGMMGWSGETV</sequence>
<dbReference type="Gene3D" id="3.40.250.10">
    <property type="entry name" value="Rhodanese-like domain"/>
    <property type="match status" value="1"/>
</dbReference>
<accession>A0A2W1MWF0</accession>
<protein>
    <submittedName>
        <fullName evidence="2">Rhodanese-like domain-containing protein</fullName>
    </submittedName>
</protein>
<organism evidence="2 3">
    <name type="scientific">Putridiphycobacter roseus</name>
    <dbReference type="NCBI Taxonomy" id="2219161"/>
    <lineage>
        <taxon>Bacteria</taxon>
        <taxon>Pseudomonadati</taxon>
        <taxon>Bacteroidota</taxon>
        <taxon>Flavobacteriia</taxon>
        <taxon>Flavobacteriales</taxon>
        <taxon>Crocinitomicaceae</taxon>
        <taxon>Putridiphycobacter</taxon>
    </lineage>
</organism>
<dbReference type="EMBL" id="QKSB01000008">
    <property type="protein sequence ID" value="PZE16439.1"/>
    <property type="molecule type" value="Genomic_DNA"/>
</dbReference>
<dbReference type="AlphaFoldDB" id="A0A2W1MWF0"/>
<name>A0A2W1MWF0_9FLAO</name>
<proteinExistence type="predicted"/>
<dbReference type="SUPFAM" id="SSF52821">
    <property type="entry name" value="Rhodanese/Cell cycle control phosphatase"/>
    <property type="match status" value="1"/>
</dbReference>
<dbReference type="OrthoDB" id="9808735at2"/>
<comment type="caution">
    <text evidence="2">The sequence shown here is derived from an EMBL/GenBank/DDBJ whole genome shotgun (WGS) entry which is preliminary data.</text>
</comment>
<evidence type="ECO:0000313" key="3">
    <source>
        <dbReference type="Proteomes" id="UP000249248"/>
    </source>
</evidence>
<feature type="domain" description="Rhodanese" evidence="1">
    <location>
        <begin position="15"/>
        <end position="101"/>
    </location>
</feature>
<evidence type="ECO:0000259" key="1">
    <source>
        <dbReference type="PROSITE" id="PS50206"/>
    </source>
</evidence>
<dbReference type="Proteomes" id="UP000249248">
    <property type="component" value="Unassembled WGS sequence"/>
</dbReference>
<dbReference type="InterPro" id="IPR050229">
    <property type="entry name" value="GlpE_sulfurtransferase"/>
</dbReference>
<dbReference type="Pfam" id="PF00581">
    <property type="entry name" value="Rhodanese"/>
    <property type="match status" value="1"/>
</dbReference>
<keyword evidence="3" id="KW-1185">Reference proteome</keyword>
<evidence type="ECO:0000313" key="2">
    <source>
        <dbReference type="EMBL" id="PZE16439.1"/>
    </source>
</evidence>
<dbReference type="CDD" id="cd00158">
    <property type="entry name" value="RHOD"/>
    <property type="match status" value="1"/>
</dbReference>
<dbReference type="PANTHER" id="PTHR43031:SF17">
    <property type="entry name" value="SULFURTRANSFERASE YTWF-RELATED"/>
    <property type="match status" value="1"/>
</dbReference>
<reference evidence="2 3" key="1">
    <citation type="submission" date="2018-06" db="EMBL/GenBank/DDBJ databases">
        <title>The draft genome sequence of Crocinitomix sp. SM1701.</title>
        <authorList>
            <person name="Zhang X."/>
        </authorList>
    </citation>
    <scope>NUCLEOTIDE SEQUENCE [LARGE SCALE GENOMIC DNA]</scope>
    <source>
        <strain evidence="2 3">SM1701</strain>
    </source>
</reference>
<dbReference type="InterPro" id="IPR001763">
    <property type="entry name" value="Rhodanese-like_dom"/>
</dbReference>
<dbReference type="PROSITE" id="PS50206">
    <property type="entry name" value="RHODANESE_3"/>
    <property type="match status" value="1"/>
</dbReference>
<gene>
    <name evidence="2" type="ORF">DNU06_12890</name>
</gene>
<dbReference type="InterPro" id="IPR036873">
    <property type="entry name" value="Rhodanese-like_dom_sf"/>
</dbReference>
<dbReference type="SMART" id="SM00450">
    <property type="entry name" value="RHOD"/>
    <property type="match status" value="1"/>
</dbReference>
<dbReference type="RefSeq" id="WP_111063864.1">
    <property type="nucleotide sequence ID" value="NZ_JBHUCU010000005.1"/>
</dbReference>